<dbReference type="Proteomes" id="UP001524642">
    <property type="component" value="Unassembled WGS sequence"/>
</dbReference>
<dbReference type="Gene3D" id="3.40.190.10">
    <property type="entry name" value="Periplasmic binding protein-like II"/>
    <property type="match status" value="1"/>
</dbReference>
<dbReference type="PANTHER" id="PTHR42928:SF5">
    <property type="entry name" value="BLR1237 PROTEIN"/>
    <property type="match status" value="1"/>
</dbReference>
<evidence type="ECO:0000256" key="1">
    <source>
        <dbReference type="ARBA" id="ARBA00006987"/>
    </source>
</evidence>
<evidence type="ECO:0000256" key="2">
    <source>
        <dbReference type="SAM" id="SignalP"/>
    </source>
</evidence>
<dbReference type="SUPFAM" id="SSF53850">
    <property type="entry name" value="Periplasmic binding protein-like II"/>
    <property type="match status" value="1"/>
</dbReference>
<sequence>MTHALTRRAALSLLAAPALLRVANAQAPWALDHAVRIIVPFPPGGGLDLVGRVLAEVVSPALGQPVVVDNRAGAAGALGIEQVFRSAPDGHTLGITSAGNITIGPLLRRSPPYPPLAMTHVSRLTTSPLMLVARKDLPVADLDAFLAWARAKPQEVRFGSGGVGSSPHMALELLNIRLGATMLHVPYRGTTPLLTDLAAGQVDVGFSDASGWPLVQQGALRLLAVSTAEPWARSAGTPTLDSRVGDFNVSNWYGLVAPPGLPAPVLARWEAETAKALATQRVRDAYEGSGFTPSPLPEAEFKPFLEREIALWKSVIETAKIEPEG</sequence>
<dbReference type="InterPro" id="IPR005064">
    <property type="entry name" value="BUG"/>
</dbReference>
<reference evidence="3 4" key="1">
    <citation type="submission" date="2022-06" db="EMBL/GenBank/DDBJ databases">
        <title>Roseomonas CN29.</title>
        <authorList>
            <person name="Cheng Y."/>
            <person name="He X."/>
        </authorList>
    </citation>
    <scope>NUCLEOTIDE SEQUENCE [LARGE SCALE GENOMIC DNA]</scope>
    <source>
        <strain evidence="3 4">CN29</strain>
    </source>
</reference>
<keyword evidence="2" id="KW-0732">Signal</keyword>
<evidence type="ECO:0000313" key="3">
    <source>
        <dbReference type="EMBL" id="MCR0982979.1"/>
    </source>
</evidence>
<dbReference type="InterPro" id="IPR042100">
    <property type="entry name" value="Bug_dom1"/>
</dbReference>
<dbReference type="RefSeq" id="WP_257716643.1">
    <property type="nucleotide sequence ID" value="NZ_JANJOU010000009.1"/>
</dbReference>
<name>A0ABT1X4E8_9PROT</name>
<gene>
    <name evidence="3" type="ORF">NRP21_13065</name>
</gene>
<organism evidence="3 4">
    <name type="scientific">Roseomonas populi</name>
    <dbReference type="NCBI Taxonomy" id="3121582"/>
    <lineage>
        <taxon>Bacteria</taxon>
        <taxon>Pseudomonadati</taxon>
        <taxon>Pseudomonadota</taxon>
        <taxon>Alphaproteobacteria</taxon>
        <taxon>Acetobacterales</taxon>
        <taxon>Roseomonadaceae</taxon>
        <taxon>Roseomonas</taxon>
    </lineage>
</organism>
<accession>A0ABT1X4E8</accession>
<dbReference type="CDD" id="cd07012">
    <property type="entry name" value="PBP2_Bug_TTT"/>
    <property type="match status" value="1"/>
</dbReference>
<dbReference type="Gene3D" id="3.40.190.150">
    <property type="entry name" value="Bordetella uptake gene, domain 1"/>
    <property type="match status" value="1"/>
</dbReference>
<dbReference type="PIRSF" id="PIRSF017082">
    <property type="entry name" value="YflP"/>
    <property type="match status" value="1"/>
</dbReference>
<keyword evidence="4" id="KW-1185">Reference proteome</keyword>
<feature type="signal peptide" evidence="2">
    <location>
        <begin position="1"/>
        <end position="27"/>
    </location>
</feature>
<dbReference type="Pfam" id="PF03401">
    <property type="entry name" value="TctC"/>
    <property type="match status" value="1"/>
</dbReference>
<evidence type="ECO:0000313" key="4">
    <source>
        <dbReference type="Proteomes" id="UP001524642"/>
    </source>
</evidence>
<comment type="caution">
    <text evidence="3">The sequence shown here is derived from an EMBL/GenBank/DDBJ whole genome shotgun (WGS) entry which is preliminary data.</text>
</comment>
<comment type="similarity">
    <text evidence="1">Belongs to the UPF0065 (bug) family.</text>
</comment>
<feature type="chain" id="PRO_5046428392" evidence="2">
    <location>
        <begin position="28"/>
        <end position="325"/>
    </location>
</feature>
<proteinExistence type="inferred from homology"/>
<dbReference type="EMBL" id="JANJOU010000009">
    <property type="protein sequence ID" value="MCR0982979.1"/>
    <property type="molecule type" value="Genomic_DNA"/>
</dbReference>
<protein>
    <submittedName>
        <fullName evidence="3">Tripartite tricarboxylate transporter substrate binding protein</fullName>
    </submittedName>
</protein>
<dbReference type="PANTHER" id="PTHR42928">
    <property type="entry name" value="TRICARBOXYLATE-BINDING PROTEIN"/>
    <property type="match status" value="1"/>
</dbReference>